<evidence type="ECO:0000256" key="2">
    <source>
        <dbReference type="ARBA" id="ARBA00023125"/>
    </source>
</evidence>
<dbReference type="InterPro" id="IPR050204">
    <property type="entry name" value="AraC_XylS_family_regulators"/>
</dbReference>
<dbReference type="Pfam" id="PF12833">
    <property type="entry name" value="HTH_18"/>
    <property type="match status" value="1"/>
</dbReference>
<dbReference type="PANTHER" id="PTHR46796:SF10">
    <property type="entry name" value="TRANSCRIPTIONAL ACTIVATOR FEAR"/>
    <property type="match status" value="1"/>
</dbReference>
<sequence length="237" mass="27208">MQNSLSIRSYTRQSRTHLHDYHQLVLPTQGVIMIEIPTYQGAVAVGECVVIRKGQEHHFRADESARFVVADMTDLPDHLATSTEQVFATNGPLQSFLMFVEKQLAHQVHPDIEASLFRLFNQLLNEQNLNVHMDPRIRRVQTYILDHLAAPLNINLLADLAHLSPTQFKKLFKENTQHSPLSYITEQRMERAKALLIHSDIPIRLVAEQVGYGDFSAFSRRFRQHFGVSPRELSVPH</sequence>
<organism evidence="5 6">
    <name type="scientific">Rhodanobacter aciditrophus</name>
    <dbReference type="NCBI Taxonomy" id="1623218"/>
    <lineage>
        <taxon>Bacteria</taxon>
        <taxon>Pseudomonadati</taxon>
        <taxon>Pseudomonadota</taxon>
        <taxon>Gammaproteobacteria</taxon>
        <taxon>Lysobacterales</taxon>
        <taxon>Rhodanobacteraceae</taxon>
        <taxon>Rhodanobacter</taxon>
    </lineage>
</organism>
<gene>
    <name evidence="5" type="ORF">ACFQ45_07575</name>
</gene>
<reference evidence="6" key="1">
    <citation type="journal article" date="2019" name="Int. J. Syst. Evol. Microbiol.">
        <title>The Global Catalogue of Microorganisms (GCM) 10K type strain sequencing project: providing services to taxonomists for standard genome sequencing and annotation.</title>
        <authorList>
            <consortium name="The Broad Institute Genomics Platform"/>
            <consortium name="The Broad Institute Genome Sequencing Center for Infectious Disease"/>
            <person name="Wu L."/>
            <person name="Ma J."/>
        </authorList>
    </citation>
    <scope>NUCLEOTIDE SEQUENCE [LARGE SCALE GENOMIC DNA]</scope>
    <source>
        <strain evidence="6">JCM 30774</strain>
    </source>
</reference>
<dbReference type="EMBL" id="JBHTMN010000007">
    <property type="protein sequence ID" value="MFD1383222.1"/>
    <property type="molecule type" value="Genomic_DNA"/>
</dbReference>
<evidence type="ECO:0000313" key="6">
    <source>
        <dbReference type="Proteomes" id="UP001597059"/>
    </source>
</evidence>
<protein>
    <submittedName>
        <fullName evidence="5">Helix-turn-helix domain-containing protein</fullName>
    </submittedName>
</protein>
<evidence type="ECO:0000259" key="4">
    <source>
        <dbReference type="PROSITE" id="PS01124"/>
    </source>
</evidence>
<feature type="domain" description="HTH araC/xylS-type" evidence="4">
    <location>
        <begin position="138"/>
        <end position="236"/>
    </location>
</feature>
<dbReference type="PROSITE" id="PS01124">
    <property type="entry name" value="HTH_ARAC_FAMILY_2"/>
    <property type="match status" value="1"/>
</dbReference>
<keyword evidence="3" id="KW-0804">Transcription</keyword>
<comment type="caution">
    <text evidence="5">The sequence shown here is derived from an EMBL/GenBank/DDBJ whole genome shotgun (WGS) entry which is preliminary data.</text>
</comment>
<evidence type="ECO:0000313" key="5">
    <source>
        <dbReference type="EMBL" id="MFD1383222.1"/>
    </source>
</evidence>
<dbReference type="PANTHER" id="PTHR46796">
    <property type="entry name" value="HTH-TYPE TRANSCRIPTIONAL ACTIVATOR RHAS-RELATED"/>
    <property type="match status" value="1"/>
</dbReference>
<proteinExistence type="predicted"/>
<keyword evidence="2" id="KW-0238">DNA-binding</keyword>
<dbReference type="InterPro" id="IPR009057">
    <property type="entry name" value="Homeodomain-like_sf"/>
</dbReference>
<keyword evidence="6" id="KW-1185">Reference proteome</keyword>
<name>A0ABW4AZ81_9GAMM</name>
<dbReference type="InterPro" id="IPR011051">
    <property type="entry name" value="RmlC_Cupin_sf"/>
</dbReference>
<dbReference type="SMART" id="SM00342">
    <property type="entry name" value="HTH_ARAC"/>
    <property type="match status" value="1"/>
</dbReference>
<dbReference type="Proteomes" id="UP001597059">
    <property type="component" value="Unassembled WGS sequence"/>
</dbReference>
<dbReference type="Gene3D" id="1.10.10.60">
    <property type="entry name" value="Homeodomain-like"/>
    <property type="match status" value="2"/>
</dbReference>
<evidence type="ECO:0000256" key="1">
    <source>
        <dbReference type="ARBA" id="ARBA00023015"/>
    </source>
</evidence>
<keyword evidence="1" id="KW-0805">Transcription regulation</keyword>
<evidence type="ECO:0000256" key="3">
    <source>
        <dbReference type="ARBA" id="ARBA00023163"/>
    </source>
</evidence>
<dbReference type="RefSeq" id="WP_377366398.1">
    <property type="nucleotide sequence ID" value="NZ_JBHTMN010000007.1"/>
</dbReference>
<accession>A0ABW4AZ81</accession>
<dbReference type="SUPFAM" id="SSF46689">
    <property type="entry name" value="Homeodomain-like"/>
    <property type="match status" value="2"/>
</dbReference>
<dbReference type="InterPro" id="IPR018060">
    <property type="entry name" value="HTH_AraC"/>
</dbReference>
<dbReference type="SUPFAM" id="SSF51182">
    <property type="entry name" value="RmlC-like cupins"/>
    <property type="match status" value="1"/>
</dbReference>